<feature type="binding site" evidence="6">
    <location>
        <position position="147"/>
    </location>
    <ligand>
        <name>Mg(2+)</name>
        <dbReference type="ChEBI" id="CHEBI:18420"/>
        <label>1</label>
        <note>catalytic</note>
    </ligand>
</feature>
<dbReference type="PRINTS" id="PR00377">
    <property type="entry name" value="IMPHPHTASES"/>
</dbReference>
<evidence type="ECO:0000313" key="9">
    <source>
        <dbReference type="Proteomes" id="UP000290253"/>
    </source>
</evidence>
<evidence type="ECO:0000256" key="2">
    <source>
        <dbReference type="ARBA" id="ARBA00001946"/>
    </source>
</evidence>
<proteinExistence type="inferred from homology"/>
<evidence type="ECO:0000256" key="3">
    <source>
        <dbReference type="ARBA" id="ARBA00022723"/>
    </source>
</evidence>
<comment type="catalytic activity">
    <reaction evidence="1 7">
        <text>a myo-inositol phosphate + H2O = myo-inositol + phosphate</text>
        <dbReference type="Rhea" id="RHEA:24056"/>
        <dbReference type="ChEBI" id="CHEBI:15377"/>
        <dbReference type="ChEBI" id="CHEBI:17268"/>
        <dbReference type="ChEBI" id="CHEBI:43474"/>
        <dbReference type="ChEBI" id="CHEBI:84139"/>
        <dbReference type="EC" id="3.1.3.25"/>
    </reaction>
</comment>
<dbReference type="Gene3D" id="3.40.190.80">
    <property type="match status" value="1"/>
</dbReference>
<dbReference type="CDD" id="cd01639">
    <property type="entry name" value="IMPase"/>
    <property type="match status" value="1"/>
</dbReference>
<dbReference type="GO" id="GO:0006020">
    <property type="term" value="P:inositol metabolic process"/>
    <property type="evidence" value="ECO:0007669"/>
    <property type="project" value="TreeGrafter"/>
</dbReference>
<organism evidence="8 9">
    <name type="scientific">Silvibacterium dinghuense</name>
    <dbReference type="NCBI Taxonomy" id="1560006"/>
    <lineage>
        <taxon>Bacteria</taxon>
        <taxon>Pseudomonadati</taxon>
        <taxon>Acidobacteriota</taxon>
        <taxon>Terriglobia</taxon>
        <taxon>Terriglobales</taxon>
        <taxon>Acidobacteriaceae</taxon>
        <taxon>Silvibacterium</taxon>
    </lineage>
</organism>
<comment type="caution">
    <text evidence="8">The sequence shown here is derived from an EMBL/GenBank/DDBJ whole genome shotgun (WGS) entry which is preliminary data.</text>
</comment>
<sequence length="356" mass="39588">MDRILRRPHDPPHPRRQAQPLYLQAADPHHYRTHRPRPHLATLLRKCNGYGYRSRGSGVTHSSDFLFVPAATPIAREAGALLREYYRRGVATEYKGDVDLVTEADRASEKLIVEHLGQVFPDHGVYGEEGTRSQLTNEYRWYIDPLDGTTNFAHGFPVFCVSMGLEHRPASLAPEEDGEIVAAIIYDPLRDELFTAERGRGAFLNGAPIHASRTPHLAESLVATGFPSRKRHDNPNIHFYQEFTLRSHGVRRAGSAAIDLAYVACGRLEAFWEFNLNPWDTSAGSLLVTEAGGSMSGFTGEAFRLDSREVLATNGLIKNEMVKLFADLFEGRIVDPIPTPAEFAARRKAAAQGSKS</sequence>
<protein>
    <recommendedName>
        <fullName evidence="7">Inositol-1-monophosphatase</fullName>
        <ecNumber evidence="7">3.1.3.25</ecNumber>
    </recommendedName>
</protein>
<name>A0A4V1NVT2_9BACT</name>
<dbReference type="SUPFAM" id="SSF56655">
    <property type="entry name" value="Carbohydrate phosphatase"/>
    <property type="match status" value="1"/>
</dbReference>
<dbReference type="Proteomes" id="UP000290253">
    <property type="component" value="Unassembled WGS sequence"/>
</dbReference>
<keyword evidence="9" id="KW-1185">Reference proteome</keyword>
<accession>A0A4V1NVT2</accession>
<keyword evidence="4 7" id="KW-0378">Hydrolase</keyword>
<dbReference type="PROSITE" id="PS00629">
    <property type="entry name" value="IMP_1"/>
    <property type="match status" value="1"/>
</dbReference>
<dbReference type="Gene3D" id="3.30.540.10">
    <property type="entry name" value="Fructose-1,6-Bisphosphatase, subunit A, domain 1"/>
    <property type="match status" value="1"/>
</dbReference>
<dbReference type="PANTHER" id="PTHR20854">
    <property type="entry name" value="INOSITOL MONOPHOSPHATASE"/>
    <property type="match status" value="1"/>
</dbReference>
<evidence type="ECO:0000256" key="6">
    <source>
        <dbReference type="PIRSR" id="PIRSR600760-2"/>
    </source>
</evidence>
<evidence type="ECO:0000313" key="8">
    <source>
        <dbReference type="EMBL" id="RXS97012.1"/>
    </source>
</evidence>
<dbReference type="GO" id="GO:0007165">
    <property type="term" value="P:signal transduction"/>
    <property type="evidence" value="ECO:0007669"/>
    <property type="project" value="TreeGrafter"/>
</dbReference>
<dbReference type="AlphaFoldDB" id="A0A4V1NVT2"/>
<dbReference type="GO" id="GO:0046872">
    <property type="term" value="F:metal ion binding"/>
    <property type="evidence" value="ECO:0007669"/>
    <property type="project" value="UniProtKB-KW"/>
</dbReference>
<dbReference type="EC" id="3.1.3.25" evidence="7"/>
<dbReference type="PANTHER" id="PTHR20854:SF4">
    <property type="entry name" value="INOSITOL-1-MONOPHOSPHATASE-RELATED"/>
    <property type="match status" value="1"/>
</dbReference>
<dbReference type="FunFam" id="3.30.540.10:FF:000003">
    <property type="entry name" value="Inositol-1-monophosphatase"/>
    <property type="match status" value="1"/>
</dbReference>
<comment type="cofactor">
    <cofactor evidence="2 6 7">
        <name>Mg(2+)</name>
        <dbReference type="ChEBI" id="CHEBI:18420"/>
    </cofactor>
</comment>
<dbReference type="Pfam" id="PF00459">
    <property type="entry name" value="Inositol_P"/>
    <property type="match status" value="1"/>
</dbReference>
<reference evidence="8 9" key="1">
    <citation type="journal article" date="2016" name="Int. J. Syst. Evol. Microbiol.">
        <title>Acidipila dinghuensis sp. nov., an acidobacterium isolated from forest soil.</title>
        <authorList>
            <person name="Jiang Y.W."/>
            <person name="Wang J."/>
            <person name="Chen M.H."/>
            <person name="Lv Y.Y."/>
            <person name="Qiu L.H."/>
        </authorList>
    </citation>
    <scope>NUCLEOTIDE SEQUENCE [LARGE SCALE GENOMIC DNA]</scope>
    <source>
        <strain evidence="8 9">DHOF10</strain>
    </source>
</reference>
<feature type="binding site" evidence="6">
    <location>
        <position position="144"/>
    </location>
    <ligand>
        <name>Mg(2+)</name>
        <dbReference type="ChEBI" id="CHEBI:18420"/>
        <label>1</label>
        <note>catalytic</note>
    </ligand>
</feature>
<feature type="binding site" evidence="6">
    <location>
        <position position="146"/>
    </location>
    <ligand>
        <name>Mg(2+)</name>
        <dbReference type="ChEBI" id="CHEBI:18420"/>
        <label>1</label>
        <note>catalytic</note>
    </ligand>
</feature>
<feature type="binding site" evidence="6">
    <location>
        <position position="128"/>
    </location>
    <ligand>
        <name>Mg(2+)</name>
        <dbReference type="ChEBI" id="CHEBI:18420"/>
        <label>1</label>
        <note>catalytic</note>
    </ligand>
</feature>
<comment type="similarity">
    <text evidence="7">Belongs to the inositol monophosphatase superfamily.</text>
</comment>
<dbReference type="InterPro" id="IPR000760">
    <property type="entry name" value="Inositol_monophosphatase-like"/>
</dbReference>
<gene>
    <name evidence="8" type="ORF">ESZ00_03525</name>
</gene>
<dbReference type="GO" id="GO:0008934">
    <property type="term" value="F:inositol monophosphate 1-phosphatase activity"/>
    <property type="evidence" value="ECO:0007669"/>
    <property type="project" value="InterPro"/>
</dbReference>
<feature type="binding site" evidence="6">
    <location>
        <position position="280"/>
    </location>
    <ligand>
        <name>Mg(2+)</name>
        <dbReference type="ChEBI" id="CHEBI:18420"/>
        <label>1</label>
        <note>catalytic</note>
    </ligand>
</feature>
<keyword evidence="3 6" id="KW-0479">Metal-binding</keyword>
<evidence type="ECO:0000256" key="7">
    <source>
        <dbReference type="RuleBase" id="RU364068"/>
    </source>
</evidence>
<evidence type="ECO:0000256" key="1">
    <source>
        <dbReference type="ARBA" id="ARBA00001033"/>
    </source>
</evidence>
<keyword evidence="5 6" id="KW-0460">Magnesium</keyword>
<evidence type="ECO:0000256" key="5">
    <source>
        <dbReference type="ARBA" id="ARBA00022842"/>
    </source>
</evidence>
<evidence type="ECO:0000256" key="4">
    <source>
        <dbReference type="ARBA" id="ARBA00022801"/>
    </source>
</evidence>
<dbReference type="OrthoDB" id="9772456at2"/>
<dbReference type="EMBL" id="SDMK01000001">
    <property type="protein sequence ID" value="RXS97012.1"/>
    <property type="molecule type" value="Genomic_DNA"/>
</dbReference>
<dbReference type="InterPro" id="IPR033942">
    <property type="entry name" value="IMPase"/>
</dbReference>
<dbReference type="InterPro" id="IPR020583">
    <property type="entry name" value="Inositol_monoP_metal-BS"/>
</dbReference>